<dbReference type="GO" id="GO:0015562">
    <property type="term" value="F:efflux transmembrane transporter activity"/>
    <property type="evidence" value="ECO:0007669"/>
    <property type="project" value="TreeGrafter"/>
</dbReference>
<evidence type="ECO:0000313" key="3">
    <source>
        <dbReference type="EMBL" id="PIT91437.1"/>
    </source>
</evidence>
<keyword evidence="1" id="KW-1133">Transmembrane helix</keyword>
<dbReference type="AlphaFoldDB" id="A0A2M6WF63"/>
<gene>
    <name evidence="3" type="ORF">COU17_00395</name>
</gene>
<dbReference type="SUPFAM" id="SSF111369">
    <property type="entry name" value="HlyD-like secretion proteins"/>
    <property type="match status" value="2"/>
</dbReference>
<dbReference type="InterPro" id="IPR058792">
    <property type="entry name" value="Beta-barrel_RND_2"/>
</dbReference>
<proteinExistence type="predicted"/>
<organism evidence="3 4">
    <name type="scientific">Candidatus Kaiserbacteria bacterium CG10_big_fil_rev_8_21_14_0_10_49_17</name>
    <dbReference type="NCBI Taxonomy" id="1974609"/>
    <lineage>
        <taxon>Bacteria</taxon>
        <taxon>Candidatus Kaiseribacteriota</taxon>
    </lineage>
</organism>
<name>A0A2M6WF63_9BACT</name>
<evidence type="ECO:0000256" key="1">
    <source>
        <dbReference type="SAM" id="Phobius"/>
    </source>
</evidence>
<dbReference type="GO" id="GO:1990281">
    <property type="term" value="C:efflux pump complex"/>
    <property type="evidence" value="ECO:0007669"/>
    <property type="project" value="TreeGrafter"/>
</dbReference>
<dbReference type="PANTHER" id="PTHR30469:SF33">
    <property type="entry name" value="SLR1207 PROTEIN"/>
    <property type="match status" value="1"/>
</dbReference>
<keyword evidence="1" id="KW-0812">Transmembrane</keyword>
<protein>
    <recommendedName>
        <fullName evidence="2">CusB-like beta-barrel domain-containing protein</fullName>
    </recommendedName>
</protein>
<dbReference type="Gene3D" id="2.40.30.170">
    <property type="match status" value="1"/>
</dbReference>
<dbReference type="Gene3D" id="2.40.50.100">
    <property type="match status" value="2"/>
</dbReference>
<reference evidence="4" key="1">
    <citation type="submission" date="2017-09" db="EMBL/GenBank/DDBJ databases">
        <title>Depth-based differentiation of microbial function through sediment-hosted aquifers and enrichment of novel symbionts in the deep terrestrial subsurface.</title>
        <authorList>
            <person name="Probst A.J."/>
            <person name="Ladd B."/>
            <person name="Jarett J.K."/>
            <person name="Geller-Mcgrath D.E."/>
            <person name="Sieber C.M.K."/>
            <person name="Emerson J.B."/>
            <person name="Anantharaman K."/>
            <person name="Thomas B.C."/>
            <person name="Malmstrom R."/>
            <person name="Stieglmeier M."/>
            <person name="Klingl A."/>
            <person name="Woyke T."/>
            <person name="Ryan C.M."/>
            <person name="Banfield J.F."/>
        </authorList>
    </citation>
    <scope>NUCLEOTIDE SEQUENCE [LARGE SCALE GENOMIC DNA]</scope>
</reference>
<keyword evidence="1" id="KW-0472">Membrane</keyword>
<dbReference type="PANTHER" id="PTHR30469">
    <property type="entry name" value="MULTIDRUG RESISTANCE PROTEIN MDTA"/>
    <property type="match status" value="1"/>
</dbReference>
<evidence type="ECO:0000313" key="4">
    <source>
        <dbReference type="Proteomes" id="UP000228809"/>
    </source>
</evidence>
<dbReference type="EMBL" id="PFBJ01000003">
    <property type="protein sequence ID" value="PIT91437.1"/>
    <property type="molecule type" value="Genomic_DNA"/>
</dbReference>
<accession>A0A2M6WF63</accession>
<evidence type="ECO:0000259" key="2">
    <source>
        <dbReference type="Pfam" id="PF25954"/>
    </source>
</evidence>
<feature type="domain" description="CusB-like beta-barrel" evidence="2">
    <location>
        <begin position="468"/>
        <end position="514"/>
    </location>
</feature>
<comment type="caution">
    <text evidence="3">The sequence shown here is derived from an EMBL/GenBank/DDBJ whole genome shotgun (WGS) entry which is preliminary data.</text>
</comment>
<feature type="transmembrane region" description="Helical" evidence="1">
    <location>
        <begin position="71"/>
        <end position="90"/>
    </location>
</feature>
<dbReference type="Proteomes" id="UP000228809">
    <property type="component" value="Unassembled WGS sequence"/>
</dbReference>
<dbReference type="Pfam" id="PF25954">
    <property type="entry name" value="Beta-barrel_RND_2"/>
    <property type="match status" value="1"/>
</dbReference>
<dbReference type="Gene3D" id="1.10.287.470">
    <property type="entry name" value="Helix hairpin bin"/>
    <property type="match status" value="2"/>
</dbReference>
<sequence length="600" mass="64456">MTTLQTYHAQYRFARVCKGAVDKCDPNPNNSLYKANFDKLCILMYFYPAMLKKILTYPRAGLRFIRNNKKVSLPAIGLIVILIIAGLVSGGTHADVPNGKVIKRSVEVRSVAELSNDKTPLSLTGRVRSQTEANLYTERSGEVTGVYRTVGDFVYAGTVIAEISNTSERAAVFQAEGAVEQAQAALQKVQSGARSEEISILEINLRNANESYQTALTSALNTLLSAYATIDDAILRRSDQAFSNPRLSNPTFNPPLPDSQLAITLANDRLAIQSILARHAVASATISGDESIEGELAKTAEDARFVKGFLDDLVYALNRAITSSSVSSTDIDAFLADATTARSNVQSVLSALSTAQSTIETKRALLEVAEKNRDQAISGARSEDIASAEATLKQALGTLRVAQANLAKTLIRTPISGTLNTLSIQQGDFVSAQVPAATVSNNSALEIQTYITHADREDIAVGSDVTIEGRYKGVVTSIAPGLDPITRKIEVRIGLSDTETELVHGDSVRMSVSRAAKVADARESTTADQFSIPISALKVETDRVLVFTVDEDRTLVEHTVKEGALLGEKVIILEGLSPEMEIVLDARGLVAGDSVVLVER</sequence>
<dbReference type="Gene3D" id="2.40.420.20">
    <property type="match status" value="1"/>
</dbReference>